<evidence type="ECO:0000313" key="2">
    <source>
        <dbReference type="Proteomes" id="UP000824588"/>
    </source>
</evidence>
<gene>
    <name evidence="1" type="ORF">J0G10_11325</name>
</gene>
<name>A0ABX8YWT0_9PSED</name>
<keyword evidence="2" id="KW-1185">Reference proteome</keyword>
<accession>A0ABX8YWT0</accession>
<sequence>MEVVFLADSASVEAWKLDKIRVVVEVEPQALLEDLDVEDRIKGLDEREVITAMGINKTLSLLDEAELADWIKSSDIDTIGLLNAIGEESIYEWINSQE</sequence>
<protein>
    <submittedName>
        <fullName evidence="1">Uncharacterized protein</fullName>
    </submittedName>
</protein>
<dbReference type="RefSeq" id="WP_220558445.1">
    <property type="nucleotide sequence ID" value="NZ_CP071586.1"/>
</dbReference>
<reference evidence="1 2" key="1">
    <citation type="journal article" date="2022" name="Int. J. Syst. Evol. Microbiol.">
        <title>Pseudomonas germanica sp. nov., isolated from Iris germanica rhizomes.</title>
        <authorList>
            <person name="Atanasov K.E."/>
            <person name="Galbis D.M."/>
            <person name="Gallego J."/>
            <person name="Serpico A."/>
            <person name="Bosch M."/>
            <person name="Altabella T."/>
            <person name="Ferrer A."/>
        </authorList>
    </citation>
    <scope>NUCLEOTIDE SEQUENCE [LARGE SCALE GENOMIC DNA]</scope>
    <source>
        <strain evidence="1 2">FIT28</strain>
    </source>
</reference>
<evidence type="ECO:0000313" key="1">
    <source>
        <dbReference type="EMBL" id="QYY83998.1"/>
    </source>
</evidence>
<proteinExistence type="predicted"/>
<dbReference type="EMBL" id="CP071586">
    <property type="protein sequence ID" value="QYY83998.1"/>
    <property type="molecule type" value="Genomic_DNA"/>
</dbReference>
<dbReference type="Proteomes" id="UP000824588">
    <property type="component" value="Chromosome"/>
</dbReference>
<organism evidence="1 2">
    <name type="scientific">Pseudomonas germanica</name>
    <dbReference type="NCBI Taxonomy" id="2815720"/>
    <lineage>
        <taxon>Bacteria</taxon>
        <taxon>Pseudomonadati</taxon>
        <taxon>Pseudomonadota</taxon>
        <taxon>Gammaproteobacteria</taxon>
        <taxon>Pseudomonadales</taxon>
        <taxon>Pseudomonadaceae</taxon>
        <taxon>Pseudomonas</taxon>
    </lineage>
</organism>